<dbReference type="KEGG" id="dpd:Deipe_1723"/>
<dbReference type="AlphaFoldDB" id="L0A1B4"/>
<dbReference type="PANTHER" id="PTHR46246:SF1">
    <property type="entry name" value="GUANOSINE-3',5'-BIS(DIPHOSPHATE) 3'-PYROPHOSPHOHYDROLASE MESH1"/>
    <property type="match status" value="1"/>
</dbReference>
<dbReference type="RefSeq" id="WP_015235549.1">
    <property type="nucleotide sequence ID" value="NC_019793.1"/>
</dbReference>
<evidence type="ECO:0000313" key="3">
    <source>
        <dbReference type="Proteomes" id="UP000010467"/>
    </source>
</evidence>
<dbReference type="HOGENOM" id="CLU_084517_2_1_0"/>
<dbReference type="PANTHER" id="PTHR46246">
    <property type="entry name" value="GUANOSINE-3',5'-BIS(DIPHOSPHATE) 3'-PYROPHOSPHOHYDROLASE MESH1"/>
    <property type="match status" value="1"/>
</dbReference>
<dbReference type="OrthoDB" id="9802385at2"/>
<dbReference type="SMART" id="SM00471">
    <property type="entry name" value="HDc"/>
    <property type="match status" value="1"/>
</dbReference>
<dbReference type="InterPro" id="IPR003607">
    <property type="entry name" value="HD/PDEase_dom"/>
</dbReference>
<dbReference type="STRING" id="937777.Deipe_1723"/>
<sequence>MPLSARFESALGYAAQLHAPQKRKGADIPYVAHLLAVTSIALEFGADEDEAIAALLHDAIEDGPENTRRTPADIKADILYRYGSKVLAVVQGCTDAEPLPGQKKPAWQDRKQAYIEHLQHADASARFVSACDKLHNARSILLDYLTHGETVFDRFTGKRDGTLWYYQALVETFQRTDDGSRAGYTHLTAALARTVQALMSEVRA</sequence>
<protein>
    <recommendedName>
        <fullName evidence="1">HD/PDEase domain-containing protein</fullName>
    </recommendedName>
</protein>
<reference evidence="3" key="1">
    <citation type="submission" date="2012-03" db="EMBL/GenBank/DDBJ databases">
        <title>Complete sequence of chromosome of Deinococcus peraridilitoris DSM 19664.</title>
        <authorList>
            <person name="Lucas S."/>
            <person name="Copeland A."/>
            <person name="Lapidus A."/>
            <person name="Glavina del Rio T."/>
            <person name="Dalin E."/>
            <person name="Tice H."/>
            <person name="Bruce D."/>
            <person name="Goodwin L."/>
            <person name="Pitluck S."/>
            <person name="Peters L."/>
            <person name="Mikhailova N."/>
            <person name="Lu M."/>
            <person name="Kyrpides N."/>
            <person name="Mavromatis K."/>
            <person name="Ivanova N."/>
            <person name="Brettin T."/>
            <person name="Detter J.C."/>
            <person name="Han C."/>
            <person name="Larimer F."/>
            <person name="Land M."/>
            <person name="Hauser L."/>
            <person name="Markowitz V."/>
            <person name="Cheng J.-F."/>
            <person name="Hugenholtz P."/>
            <person name="Woyke T."/>
            <person name="Wu D."/>
            <person name="Pukall R."/>
            <person name="Steenblock K."/>
            <person name="Brambilla E."/>
            <person name="Klenk H.-P."/>
            <person name="Eisen J.A."/>
        </authorList>
    </citation>
    <scope>NUCLEOTIDE SEQUENCE [LARGE SCALE GENOMIC DNA]</scope>
    <source>
        <strain evidence="3">DSM 19664 / LMG 22246 / CIP 109416 / KR-200</strain>
    </source>
</reference>
<evidence type="ECO:0000259" key="1">
    <source>
        <dbReference type="SMART" id="SM00471"/>
    </source>
</evidence>
<dbReference type="EMBL" id="CP003382">
    <property type="protein sequence ID" value="AFZ67244.1"/>
    <property type="molecule type" value="Genomic_DNA"/>
</dbReference>
<dbReference type="GO" id="GO:0008893">
    <property type="term" value="F:guanosine-3',5'-bis(diphosphate) 3'-diphosphatase activity"/>
    <property type="evidence" value="ECO:0007669"/>
    <property type="project" value="TreeGrafter"/>
</dbReference>
<gene>
    <name evidence="2" type="ordered locus">Deipe_1723</name>
</gene>
<accession>L0A1B4</accession>
<dbReference type="Pfam" id="PF13328">
    <property type="entry name" value="HD_4"/>
    <property type="match status" value="1"/>
</dbReference>
<dbReference type="Gene3D" id="1.10.3210.10">
    <property type="entry name" value="Hypothetical protein af1432"/>
    <property type="match status" value="1"/>
</dbReference>
<proteinExistence type="predicted"/>
<dbReference type="SUPFAM" id="SSF109604">
    <property type="entry name" value="HD-domain/PDEase-like"/>
    <property type="match status" value="1"/>
</dbReference>
<keyword evidence="3" id="KW-1185">Reference proteome</keyword>
<dbReference type="eggNOG" id="COG0317">
    <property type="taxonomic scope" value="Bacteria"/>
</dbReference>
<feature type="domain" description="HD/PDEase" evidence="1">
    <location>
        <begin position="26"/>
        <end position="146"/>
    </location>
</feature>
<dbReference type="InterPro" id="IPR052194">
    <property type="entry name" value="MESH1"/>
</dbReference>
<organism evidence="2 3">
    <name type="scientific">Deinococcus peraridilitoris (strain DSM 19664 / LMG 22246 / CIP 109416 / KR-200)</name>
    <dbReference type="NCBI Taxonomy" id="937777"/>
    <lineage>
        <taxon>Bacteria</taxon>
        <taxon>Thermotogati</taxon>
        <taxon>Deinococcota</taxon>
        <taxon>Deinococci</taxon>
        <taxon>Deinococcales</taxon>
        <taxon>Deinococcaceae</taxon>
        <taxon>Deinococcus</taxon>
    </lineage>
</organism>
<dbReference type="Proteomes" id="UP000010467">
    <property type="component" value="Chromosome"/>
</dbReference>
<name>L0A1B4_DEIPD</name>
<evidence type="ECO:0000313" key="2">
    <source>
        <dbReference type="EMBL" id="AFZ67244.1"/>
    </source>
</evidence>
<dbReference type="PATRIC" id="fig|937777.3.peg.1725"/>